<feature type="transmembrane region" description="Helical" evidence="2">
    <location>
        <begin position="20"/>
        <end position="45"/>
    </location>
</feature>
<evidence type="ECO:0000256" key="2">
    <source>
        <dbReference type="SAM" id="Phobius"/>
    </source>
</evidence>
<feature type="compositionally biased region" description="Pro residues" evidence="1">
    <location>
        <begin position="81"/>
        <end position="100"/>
    </location>
</feature>
<keyword evidence="2" id="KW-1133">Transmembrane helix</keyword>
<gene>
    <name evidence="3" type="ORF">SAMEA4029009_CIC11G00000002469</name>
</gene>
<dbReference type="Proteomes" id="UP000182259">
    <property type="component" value="Chromosome IV"/>
</dbReference>
<organism evidence="3 4">
    <name type="scientific">Sungouiella intermedia</name>
    <dbReference type="NCBI Taxonomy" id="45354"/>
    <lineage>
        <taxon>Eukaryota</taxon>
        <taxon>Fungi</taxon>
        <taxon>Dikarya</taxon>
        <taxon>Ascomycota</taxon>
        <taxon>Saccharomycotina</taxon>
        <taxon>Pichiomycetes</taxon>
        <taxon>Metschnikowiaceae</taxon>
        <taxon>Sungouiella</taxon>
    </lineage>
</organism>
<proteinExistence type="predicted"/>
<evidence type="ECO:0000256" key="1">
    <source>
        <dbReference type="SAM" id="MobiDB-lite"/>
    </source>
</evidence>
<keyword evidence="2" id="KW-0812">Transmembrane</keyword>
<dbReference type="EMBL" id="LT635767">
    <property type="protein sequence ID" value="SGZ55279.1"/>
    <property type="molecule type" value="Genomic_DNA"/>
</dbReference>
<evidence type="ECO:0000313" key="3">
    <source>
        <dbReference type="EMBL" id="SGZ55279.1"/>
    </source>
</evidence>
<name>A0A1L0BV96_9ASCO</name>
<sequence length="100" mass="11127">MLIPLRFSSKPSTLQKRDFGGHGIAIIVIIVAIFSVSLILVKYCARVVNAKKPKRSSDNSSNDGQILEQNHQVYTEDNLPHTPPPEYVSDMPIPPPAYVR</sequence>
<feature type="region of interest" description="Disordered" evidence="1">
    <location>
        <begin position="51"/>
        <end position="100"/>
    </location>
</feature>
<reference evidence="3 4" key="1">
    <citation type="submission" date="2016-10" db="EMBL/GenBank/DDBJ databases">
        <authorList>
            <person name="de Groot N.N."/>
        </authorList>
    </citation>
    <scope>NUCLEOTIDE SEQUENCE [LARGE SCALE GENOMIC DNA]</scope>
    <source>
        <strain evidence="3 4">PYCC 4715</strain>
    </source>
</reference>
<protein>
    <submittedName>
        <fullName evidence="3">CIC11C00000002469</fullName>
    </submittedName>
</protein>
<feature type="compositionally biased region" description="Polar residues" evidence="1">
    <location>
        <begin position="58"/>
        <end position="75"/>
    </location>
</feature>
<keyword evidence="2" id="KW-0472">Membrane</keyword>
<accession>A0A1L0BV96</accession>
<evidence type="ECO:0000313" key="4">
    <source>
        <dbReference type="Proteomes" id="UP000182259"/>
    </source>
</evidence>
<dbReference type="AlphaFoldDB" id="A0A1L0BV96"/>